<keyword evidence="2" id="KW-0812">Transmembrane</keyword>
<dbReference type="KEGG" id="cyc:PCC7424_1351"/>
<dbReference type="Proteomes" id="UP000002384">
    <property type="component" value="Chromosome"/>
</dbReference>
<evidence type="ECO:0000313" key="4">
    <source>
        <dbReference type="Proteomes" id="UP000002384"/>
    </source>
</evidence>
<feature type="transmembrane region" description="Helical" evidence="2">
    <location>
        <begin position="12"/>
        <end position="30"/>
    </location>
</feature>
<dbReference type="STRING" id="65393.PCC7424_1351"/>
<gene>
    <name evidence="3" type="ordered locus">PCC7424_1351</name>
</gene>
<dbReference type="EMBL" id="CP001291">
    <property type="protein sequence ID" value="ACK69795.1"/>
    <property type="molecule type" value="Genomic_DNA"/>
</dbReference>
<dbReference type="eggNOG" id="ENOG502ZTHZ">
    <property type="taxonomic scope" value="Bacteria"/>
</dbReference>
<dbReference type="RefSeq" id="WP_012598741.1">
    <property type="nucleotide sequence ID" value="NC_011729.1"/>
</dbReference>
<keyword evidence="4" id="KW-1185">Reference proteome</keyword>
<keyword evidence="2" id="KW-1133">Transmembrane helix</keyword>
<dbReference type="AlphaFoldDB" id="B7K7M7"/>
<dbReference type="HOGENOM" id="CLU_2195310_0_0_3"/>
<feature type="compositionally biased region" description="Basic and acidic residues" evidence="1">
    <location>
        <begin position="60"/>
        <end position="95"/>
    </location>
</feature>
<feature type="compositionally biased region" description="Basic and acidic residues" evidence="1">
    <location>
        <begin position="110"/>
        <end position="125"/>
    </location>
</feature>
<reference evidence="4" key="1">
    <citation type="journal article" date="2011" name="MBio">
        <title>Novel metabolic attributes of the genus Cyanothece, comprising a group of unicellular nitrogen-fixing Cyanobacteria.</title>
        <authorList>
            <person name="Bandyopadhyay A."/>
            <person name="Elvitigala T."/>
            <person name="Welsh E."/>
            <person name="Stockel J."/>
            <person name="Liberton M."/>
            <person name="Min H."/>
            <person name="Sherman L.A."/>
            <person name="Pakrasi H.B."/>
        </authorList>
    </citation>
    <scope>NUCLEOTIDE SEQUENCE [LARGE SCALE GENOMIC DNA]</scope>
    <source>
        <strain evidence="4">PCC 7424</strain>
    </source>
</reference>
<protein>
    <submittedName>
        <fullName evidence="3">Uncharacterized protein</fullName>
    </submittedName>
</protein>
<sequence>MALLSKINFRRIITIFLLQLSLILGINFGLGNNLQALAQSVNKEITATPSGLLNDAQIEAAKERRRENQAQRSEKAAEERGRKFISGKVEDKLNLDEPLPESTKKFVKQLKGEEGINNETHPEDN</sequence>
<feature type="region of interest" description="Disordered" evidence="1">
    <location>
        <begin position="53"/>
        <end position="125"/>
    </location>
</feature>
<dbReference type="OrthoDB" id="583110at2"/>
<keyword evidence="2" id="KW-0472">Membrane</keyword>
<evidence type="ECO:0000256" key="2">
    <source>
        <dbReference type="SAM" id="Phobius"/>
    </source>
</evidence>
<name>B7K7M7_GLOC7</name>
<proteinExistence type="predicted"/>
<evidence type="ECO:0000313" key="3">
    <source>
        <dbReference type="EMBL" id="ACK69795.1"/>
    </source>
</evidence>
<evidence type="ECO:0000256" key="1">
    <source>
        <dbReference type="SAM" id="MobiDB-lite"/>
    </source>
</evidence>
<organism evidence="3 4">
    <name type="scientific">Gloeothece citriformis (strain PCC 7424)</name>
    <name type="common">Cyanothece sp. (strain PCC 7424)</name>
    <dbReference type="NCBI Taxonomy" id="65393"/>
    <lineage>
        <taxon>Bacteria</taxon>
        <taxon>Bacillati</taxon>
        <taxon>Cyanobacteriota</taxon>
        <taxon>Cyanophyceae</taxon>
        <taxon>Oscillatoriophycideae</taxon>
        <taxon>Chroococcales</taxon>
        <taxon>Aphanothecaceae</taxon>
        <taxon>Gloeothece</taxon>
        <taxon>Gloeothece citriformis</taxon>
    </lineage>
</organism>
<accession>B7K7M7</accession>